<keyword evidence="3" id="KW-1185">Reference proteome</keyword>
<evidence type="ECO:0000313" key="2">
    <source>
        <dbReference type="EMBL" id="GFT54183.1"/>
    </source>
</evidence>
<feature type="compositionally biased region" description="Basic and acidic residues" evidence="1">
    <location>
        <begin position="57"/>
        <end position="87"/>
    </location>
</feature>
<dbReference type="EMBL" id="BMAW01112734">
    <property type="protein sequence ID" value="GFT54183.1"/>
    <property type="molecule type" value="Genomic_DNA"/>
</dbReference>
<comment type="caution">
    <text evidence="2">The sequence shown here is derived from an EMBL/GenBank/DDBJ whole genome shotgun (WGS) entry which is preliminary data.</text>
</comment>
<name>A0A8X6TWH3_NEPPI</name>
<dbReference type="AlphaFoldDB" id="A0A8X6TWH3"/>
<accession>A0A8X6TWH3</accession>
<proteinExistence type="predicted"/>
<feature type="region of interest" description="Disordered" evidence="1">
    <location>
        <begin position="37"/>
        <end position="108"/>
    </location>
</feature>
<evidence type="ECO:0000256" key="1">
    <source>
        <dbReference type="SAM" id="MobiDB-lite"/>
    </source>
</evidence>
<organism evidence="2 3">
    <name type="scientific">Nephila pilipes</name>
    <name type="common">Giant wood spider</name>
    <name type="synonym">Nephila maculata</name>
    <dbReference type="NCBI Taxonomy" id="299642"/>
    <lineage>
        <taxon>Eukaryota</taxon>
        <taxon>Metazoa</taxon>
        <taxon>Ecdysozoa</taxon>
        <taxon>Arthropoda</taxon>
        <taxon>Chelicerata</taxon>
        <taxon>Arachnida</taxon>
        <taxon>Araneae</taxon>
        <taxon>Araneomorphae</taxon>
        <taxon>Entelegynae</taxon>
        <taxon>Araneoidea</taxon>
        <taxon>Nephilidae</taxon>
        <taxon>Nephila</taxon>
    </lineage>
</organism>
<feature type="non-terminal residue" evidence="2">
    <location>
        <position position="1"/>
    </location>
</feature>
<evidence type="ECO:0000313" key="3">
    <source>
        <dbReference type="Proteomes" id="UP000887013"/>
    </source>
</evidence>
<gene>
    <name evidence="2" type="ORF">NPIL_541921</name>
</gene>
<sequence>QTVKQWRRIFRAEEDSKRIQKGIQRIGQYPEQNQTGTEWKKVLKKRKRVSRAQTDSKTMEKDIQSRRRQQENTEGYPKDRAVKDLKSHSAPSLTPLGIQSRITLQKQI</sequence>
<reference evidence="2" key="1">
    <citation type="submission" date="2020-08" db="EMBL/GenBank/DDBJ databases">
        <title>Multicomponent nature underlies the extraordinary mechanical properties of spider dragline silk.</title>
        <authorList>
            <person name="Kono N."/>
            <person name="Nakamura H."/>
            <person name="Mori M."/>
            <person name="Yoshida Y."/>
            <person name="Ohtoshi R."/>
            <person name="Malay A.D."/>
            <person name="Moran D.A.P."/>
            <person name="Tomita M."/>
            <person name="Numata K."/>
            <person name="Arakawa K."/>
        </authorList>
    </citation>
    <scope>NUCLEOTIDE SEQUENCE</scope>
</reference>
<protein>
    <submittedName>
        <fullName evidence="2">Uncharacterized protein</fullName>
    </submittedName>
</protein>
<dbReference type="Proteomes" id="UP000887013">
    <property type="component" value="Unassembled WGS sequence"/>
</dbReference>